<keyword evidence="4 11" id="KW-0378">Hydrolase</keyword>
<evidence type="ECO:0000256" key="5">
    <source>
        <dbReference type="ARBA" id="ARBA00023295"/>
    </source>
</evidence>
<dbReference type="InterPro" id="IPR017853">
    <property type="entry name" value="GH"/>
</dbReference>
<dbReference type="InterPro" id="IPR026876">
    <property type="entry name" value="Fn3_assoc_repeat"/>
</dbReference>
<organism evidence="11 12">
    <name type="scientific">Parabacteroides distasonis</name>
    <dbReference type="NCBI Taxonomy" id="823"/>
    <lineage>
        <taxon>Bacteria</taxon>
        <taxon>Pseudomonadati</taxon>
        <taxon>Bacteroidota</taxon>
        <taxon>Bacteroidia</taxon>
        <taxon>Bacteroidales</taxon>
        <taxon>Tannerellaceae</taxon>
        <taxon>Parabacteroides</taxon>
    </lineage>
</organism>
<protein>
    <recommendedName>
        <fullName evidence="3">beta-N-acetylhexosaminidase</fullName>
        <ecNumber evidence="3">3.2.1.52</ecNumber>
    </recommendedName>
</protein>
<dbReference type="Pfam" id="PF00754">
    <property type="entry name" value="F5_F8_type_C"/>
    <property type="match status" value="1"/>
</dbReference>
<dbReference type="Pfam" id="PF02838">
    <property type="entry name" value="Glyco_hydro_20b"/>
    <property type="match status" value="1"/>
</dbReference>
<dbReference type="Proteomes" id="UP000463337">
    <property type="component" value="Unassembled WGS sequence"/>
</dbReference>
<dbReference type="GO" id="GO:0005975">
    <property type="term" value="P:carbohydrate metabolic process"/>
    <property type="evidence" value="ECO:0007669"/>
    <property type="project" value="InterPro"/>
</dbReference>
<proteinExistence type="inferred from homology"/>
<dbReference type="AlphaFoldDB" id="A0A6I2MWQ3"/>
<dbReference type="Gene3D" id="3.20.20.80">
    <property type="entry name" value="Glycosidases"/>
    <property type="match status" value="1"/>
</dbReference>
<evidence type="ECO:0000259" key="9">
    <source>
        <dbReference type="Pfam" id="PF00754"/>
    </source>
</evidence>
<dbReference type="InterPro" id="IPR008979">
    <property type="entry name" value="Galactose-bd-like_sf"/>
</dbReference>
<evidence type="ECO:0000256" key="2">
    <source>
        <dbReference type="ARBA" id="ARBA00006285"/>
    </source>
</evidence>
<dbReference type="InterPro" id="IPR015883">
    <property type="entry name" value="Glyco_hydro_20_cat"/>
</dbReference>
<evidence type="ECO:0000256" key="3">
    <source>
        <dbReference type="ARBA" id="ARBA00012663"/>
    </source>
</evidence>
<comment type="similarity">
    <text evidence="2">Belongs to the glycosyl hydrolase 20 family.</text>
</comment>
<feature type="domain" description="Beta-hexosaminidase bacterial type N-terminal" evidence="10">
    <location>
        <begin position="30"/>
        <end position="157"/>
    </location>
</feature>
<sequence>MNSLSKLALVLTFCTGMIACSGGKAVKGDYGVVPLPQEVTLTNGNPFVLSPSTKIFYPEGNDKMKKNAEFLASYIKEITGYELATATGQPGKGISLVIDQSIQNPEGYQLTVSDNGIRIAGSTDAGVFYGIQTLRKSIPATAQGMNVELPAATINDYPRFAYRGMMLDVSRHFFPVDSVKTYLDILALHNQNTFHWHLSDDQGWRIEIKKYPELTQIGSKRKETVIGHNSGTYDGKEYGGFYTQDQIRDVINYAAERHITIIPEIDMPGHQLAALATYPELGCTGGPYDVWGQWGVADDVICAGNEKSMQFLEDVLSEVIDLFPSEYIHVGGDECPKVRWEKCPKCQARIKAEGIKGDKKHSAEEYLQSYVISRMEKFVESKGRHIIGWDEILEGGLAPNATVMSWRGMDGGIEAAKQKHNVVMTPNTYVYLDYYQSADTDLEPDAIGGYLPLEKVYSFEPTAGISPEDQKYVIGAQANLWTEYIPTFSQVEYMIMPRIDAVADIQWSDPSKKDYQTFLPRVARMTQLYDRLGYNYGKHIFDINASLTTNTENGTLDIALTKLGEGDIYYTVDGSDPTIASIKYEGPVQINQDCEFKAIVVRPNGTSRIFSEDIFFNKATMKPITLKEQPSKGYVFNGAQVLVDGLRGGSNYKTGHWLGFQGKDLDATIDLKEPTEIQKVSFNTNVVKGDWIMGASAVTVKVSDDGKNFKEVASKKIPELTQNDKDGLYPQEISFAPVKARYVEVIINSSKLPKWHGGAGSPAFLFVDEIEILY</sequence>
<dbReference type="InterPro" id="IPR015882">
    <property type="entry name" value="HEX_bac_N"/>
</dbReference>
<evidence type="ECO:0000313" key="12">
    <source>
        <dbReference type="Proteomes" id="UP000463337"/>
    </source>
</evidence>
<accession>A0A6I2MWQ3</accession>
<dbReference type="InterPro" id="IPR000421">
    <property type="entry name" value="FA58C"/>
</dbReference>
<comment type="caution">
    <text evidence="11">The sequence shown here is derived from an EMBL/GenBank/DDBJ whole genome shotgun (WGS) entry which is preliminary data.</text>
</comment>
<dbReference type="CDD" id="cd06563">
    <property type="entry name" value="GH20_chitobiase-like"/>
    <property type="match status" value="1"/>
</dbReference>
<evidence type="ECO:0000256" key="7">
    <source>
        <dbReference type="SAM" id="SignalP"/>
    </source>
</evidence>
<dbReference type="Pfam" id="PF13287">
    <property type="entry name" value="Fn3_assoc"/>
    <property type="match status" value="1"/>
</dbReference>
<dbReference type="RefSeq" id="WP_129984649.1">
    <property type="nucleotide sequence ID" value="NZ_CAJSZN010000017.1"/>
</dbReference>
<dbReference type="PANTHER" id="PTHR22600">
    <property type="entry name" value="BETA-HEXOSAMINIDASE"/>
    <property type="match status" value="1"/>
</dbReference>
<dbReference type="GO" id="GO:0004563">
    <property type="term" value="F:beta-N-acetylhexosaminidase activity"/>
    <property type="evidence" value="ECO:0007669"/>
    <property type="project" value="UniProtKB-EC"/>
</dbReference>
<dbReference type="GO" id="GO:0016020">
    <property type="term" value="C:membrane"/>
    <property type="evidence" value="ECO:0007669"/>
    <property type="project" value="TreeGrafter"/>
</dbReference>
<gene>
    <name evidence="11" type="ORF">GKD59_05740</name>
</gene>
<evidence type="ECO:0000256" key="1">
    <source>
        <dbReference type="ARBA" id="ARBA00001231"/>
    </source>
</evidence>
<feature type="active site" description="Proton donor" evidence="6">
    <location>
        <position position="334"/>
    </location>
</feature>
<name>A0A6I2MWQ3_PARDI</name>
<dbReference type="Pfam" id="PF00728">
    <property type="entry name" value="Glyco_hydro_20"/>
    <property type="match status" value="1"/>
</dbReference>
<dbReference type="InterPro" id="IPR029018">
    <property type="entry name" value="Hex-like_dom2"/>
</dbReference>
<feature type="chain" id="PRO_5030154095" description="beta-N-acetylhexosaminidase" evidence="7">
    <location>
        <begin position="20"/>
        <end position="774"/>
    </location>
</feature>
<dbReference type="Gene3D" id="3.30.379.10">
    <property type="entry name" value="Chitobiase/beta-hexosaminidase domain 2-like"/>
    <property type="match status" value="1"/>
</dbReference>
<feature type="signal peptide" evidence="7">
    <location>
        <begin position="1"/>
        <end position="19"/>
    </location>
</feature>
<dbReference type="EMBL" id="WKLT01000004">
    <property type="protein sequence ID" value="MRY57419.1"/>
    <property type="molecule type" value="Genomic_DNA"/>
</dbReference>
<comment type="catalytic activity">
    <reaction evidence="1">
        <text>Hydrolysis of terminal non-reducing N-acetyl-D-hexosamine residues in N-acetyl-beta-D-hexosaminides.</text>
        <dbReference type="EC" id="3.2.1.52"/>
    </reaction>
</comment>
<dbReference type="SUPFAM" id="SSF49785">
    <property type="entry name" value="Galactose-binding domain-like"/>
    <property type="match status" value="1"/>
</dbReference>
<feature type="domain" description="Glycoside hydrolase family 20 catalytic" evidence="8">
    <location>
        <begin position="160"/>
        <end position="509"/>
    </location>
</feature>
<evidence type="ECO:0000256" key="6">
    <source>
        <dbReference type="PIRSR" id="PIRSR625705-1"/>
    </source>
</evidence>
<dbReference type="PANTHER" id="PTHR22600:SF57">
    <property type="entry name" value="BETA-N-ACETYLHEXOSAMINIDASE"/>
    <property type="match status" value="1"/>
</dbReference>
<feature type="domain" description="F5/8 type C" evidence="9">
    <location>
        <begin position="638"/>
        <end position="758"/>
    </location>
</feature>
<evidence type="ECO:0000313" key="11">
    <source>
        <dbReference type="EMBL" id="MRY57419.1"/>
    </source>
</evidence>
<keyword evidence="5" id="KW-0326">Glycosidase</keyword>
<dbReference type="Gene3D" id="2.60.120.260">
    <property type="entry name" value="Galactose-binding domain-like"/>
    <property type="match status" value="1"/>
</dbReference>
<evidence type="ECO:0000259" key="8">
    <source>
        <dbReference type="Pfam" id="PF00728"/>
    </source>
</evidence>
<evidence type="ECO:0000259" key="10">
    <source>
        <dbReference type="Pfam" id="PF02838"/>
    </source>
</evidence>
<dbReference type="InterPro" id="IPR025705">
    <property type="entry name" value="Beta_hexosaminidase_sua/sub"/>
</dbReference>
<dbReference type="PROSITE" id="PS51257">
    <property type="entry name" value="PROKAR_LIPOPROTEIN"/>
    <property type="match status" value="1"/>
</dbReference>
<dbReference type="GO" id="GO:0030203">
    <property type="term" value="P:glycosaminoglycan metabolic process"/>
    <property type="evidence" value="ECO:0007669"/>
    <property type="project" value="TreeGrafter"/>
</dbReference>
<dbReference type="EC" id="3.2.1.52" evidence="3"/>
<evidence type="ECO:0000256" key="4">
    <source>
        <dbReference type="ARBA" id="ARBA00022801"/>
    </source>
</evidence>
<dbReference type="SUPFAM" id="SSF51445">
    <property type="entry name" value="(Trans)glycosidases"/>
    <property type="match status" value="1"/>
</dbReference>
<dbReference type="PRINTS" id="PR00738">
    <property type="entry name" value="GLHYDRLASE20"/>
</dbReference>
<dbReference type="SUPFAM" id="SSF55545">
    <property type="entry name" value="beta-N-acetylhexosaminidase-like domain"/>
    <property type="match status" value="1"/>
</dbReference>
<keyword evidence="7" id="KW-0732">Signal</keyword>
<reference evidence="11 12" key="1">
    <citation type="journal article" date="2019" name="Nat. Med.">
        <title>A library of human gut bacterial isolates paired with longitudinal multiomics data enables mechanistic microbiome research.</title>
        <authorList>
            <person name="Poyet M."/>
            <person name="Groussin M."/>
            <person name="Gibbons S.M."/>
            <person name="Avila-Pacheco J."/>
            <person name="Jiang X."/>
            <person name="Kearney S.M."/>
            <person name="Perrotta A.R."/>
            <person name="Berdy B."/>
            <person name="Zhao S."/>
            <person name="Lieberman T.D."/>
            <person name="Swanson P.K."/>
            <person name="Smith M."/>
            <person name="Roesemann S."/>
            <person name="Alexander J.E."/>
            <person name="Rich S.A."/>
            <person name="Livny J."/>
            <person name="Vlamakis H."/>
            <person name="Clish C."/>
            <person name="Bullock K."/>
            <person name="Deik A."/>
            <person name="Scott J."/>
            <person name="Pierce K.A."/>
            <person name="Xavier R.J."/>
            <person name="Alm E.J."/>
        </authorList>
    </citation>
    <scope>NUCLEOTIDE SEQUENCE [LARGE SCALE GENOMIC DNA]</scope>
    <source>
        <strain evidence="11 12">BIOML-A41</strain>
    </source>
</reference>